<dbReference type="Proteomes" id="UP000271087">
    <property type="component" value="Unassembled WGS sequence"/>
</dbReference>
<name>A0A182E5X2_ONCOC</name>
<reference evidence="3 4" key="2">
    <citation type="submission" date="2018-08" db="EMBL/GenBank/DDBJ databases">
        <authorList>
            <person name="Laetsch R D."/>
            <person name="Stevens L."/>
            <person name="Kumar S."/>
            <person name="Blaxter L. M."/>
        </authorList>
    </citation>
    <scope>NUCLEOTIDE SEQUENCE [LARGE SCALE GENOMIC DNA]</scope>
</reference>
<dbReference type="WBParaSite" id="nOo.2.0.1.t03407-RA">
    <property type="protein sequence ID" value="nOo.2.0.1.t03407-RA"/>
    <property type="gene ID" value="nOo.2.0.1.g03407"/>
</dbReference>
<dbReference type="AlphaFoldDB" id="A0A182E5X2"/>
<accession>A0A182E5X2</accession>
<evidence type="ECO:0000313" key="3">
    <source>
        <dbReference type="EMBL" id="VDK69040.1"/>
    </source>
</evidence>
<feature type="region of interest" description="Disordered" evidence="1">
    <location>
        <begin position="107"/>
        <end position="127"/>
    </location>
</feature>
<protein>
    <submittedName>
        <fullName evidence="5">Secreted protein</fullName>
    </submittedName>
</protein>
<keyword evidence="4" id="KW-1185">Reference proteome</keyword>
<evidence type="ECO:0000256" key="2">
    <source>
        <dbReference type="SAM" id="SignalP"/>
    </source>
</evidence>
<feature type="region of interest" description="Disordered" evidence="1">
    <location>
        <begin position="25"/>
        <end position="75"/>
    </location>
</feature>
<gene>
    <name evidence="3" type="ORF">NOO_LOCUS3407</name>
</gene>
<reference evidence="5" key="1">
    <citation type="submission" date="2016-06" db="UniProtKB">
        <authorList>
            <consortium name="WormBaseParasite"/>
        </authorList>
    </citation>
    <scope>IDENTIFICATION</scope>
</reference>
<feature type="signal peptide" evidence="2">
    <location>
        <begin position="1"/>
        <end position="21"/>
    </location>
</feature>
<evidence type="ECO:0000256" key="1">
    <source>
        <dbReference type="SAM" id="MobiDB-lite"/>
    </source>
</evidence>
<sequence>MNIKAIVVVLMIGILLCQIDAGRSFTKNDNEDKHRKDKDHEDKRDYKMGEKKDKSSSSSEEDNKDKDERNGTAINVVNELQRAKRSELNEQVQQSFMRNEHVIRVERAAIQPSNSGTKWHQNGISGK</sequence>
<feature type="chain" id="PRO_5043137385" evidence="2">
    <location>
        <begin position="22"/>
        <end position="127"/>
    </location>
</feature>
<evidence type="ECO:0000313" key="4">
    <source>
        <dbReference type="Proteomes" id="UP000271087"/>
    </source>
</evidence>
<proteinExistence type="predicted"/>
<evidence type="ECO:0000313" key="5">
    <source>
        <dbReference type="WBParaSite" id="nOo.2.0.1.t03407-RA"/>
    </source>
</evidence>
<feature type="compositionally biased region" description="Basic and acidic residues" evidence="1">
    <location>
        <begin position="26"/>
        <end position="70"/>
    </location>
</feature>
<organism evidence="5">
    <name type="scientific">Onchocerca ochengi</name>
    <name type="common">Filarial nematode worm</name>
    <dbReference type="NCBI Taxonomy" id="42157"/>
    <lineage>
        <taxon>Eukaryota</taxon>
        <taxon>Metazoa</taxon>
        <taxon>Ecdysozoa</taxon>
        <taxon>Nematoda</taxon>
        <taxon>Chromadorea</taxon>
        <taxon>Rhabditida</taxon>
        <taxon>Spirurina</taxon>
        <taxon>Spiruromorpha</taxon>
        <taxon>Filarioidea</taxon>
        <taxon>Onchocercidae</taxon>
        <taxon>Onchocerca</taxon>
    </lineage>
</organism>
<feature type="compositionally biased region" description="Polar residues" evidence="1">
    <location>
        <begin position="111"/>
        <end position="127"/>
    </location>
</feature>
<keyword evidence="2" id="KW-0732">Signal</keyword>
<dbReference type="EMBL" id="UYRW01000644">
    <property type="protein sequence ID" value="VDK69040.1"/>
    <property type="molecule type" value="Genomic_DNA"/>
</dbReference>
<dbReference type="OrthoDB" id="10528744at2759"/>